<dbReference type="GO" id="GO:0046961">
    <property type="term" value="F:proton-transporting ATPase activity, rotational mechanism"/>
    <property type="evidence" value="ECO:0007669"/>
    <property type="project" value="InterPro"/>
</dbReference>
<reference evidence="5" key="3">
    <citation type="submission" date="2025-09" db="UniProtKB">
        <authorList>
            <consortium name="Ensembl"/>
        </authorList>
    </citation>
    <scope>IDENTIFICATION</scope>
</reference>
<dbReference type="GO" id="GO:0033178">
    <property type="term" value="C:proton-transporting two-sector ATPase complex, catalytic domain"/>
    <property type="evidence" value="ECO:0007669"/>
    <property type="project" value="InterPro"/>
</dbReference>
<evidence type="ECO:0000256" key="4">
    <source>
        <dbReference type="ARBA" id="ARBA00045737"/>
    </source>
</evidence>
<protein>
    <submittedName>
        <fullName evidence="5">Uncharacterized protein</fullName>
    </submittedName>
</protein>
<dbReference type="Pfam" id="PF01991">
    <property type="entry name" value="vATP-synt_E"/>
    <property type="match status" value="2"/>
</dbReference>
<dbReference type="Proteomes" id="UP000694387">
    <property type="component" value="Chromosome 2"/>
</dbReference>
<dbReference type="GeneTree" id="ENSGT00390000002730"/>
<keyword evidence="6" id="KW-1185">Reference proteome</keyword>
<dbReference type="InterPro" id="IPR002842">
    <property type="entry name" value="ATPase_V1_Esu"/>
</dbReference>
<keyword evidence="3" id="KW-0406">Ion transport</keyword>
<comment type="similarity">
    <text evidence="1">Belongs to the V-ATPase E subunit family.</text>
</comment>
<evidence type="ECO:0000256" key="3">
    <source>
        <dbReference type="ARBA" id="ARBA00023065"/>
    </source>
</evidence>
<comment type="function">
    <text evidence="4">Subunit of the V1 complex of vacuolar(H+)-ATPase (V-ATPase), a multisubunit enzyme composed of a peripheral complex (V1) that hydrolyzes ATP and a membrane integral complex (V0) that translocates protons. V-ATPase is responsible for acidifying and maintaining the pH of intracellular compartments and in some cell types, is targeted to the plasma membrane, where it is responsible for acidifying the extracellular environment.</text>
</comment>
<evidence type="ECO:0000256" key="1">
    <source>
        <dbReference type="ARBA" id="ARBA00005901"/>
    </source>
</evidence>
<dbReference type="InterPro" id="IPR038495">
    <property type="entry name" value="ATPase_E_C"/>
</dbReference>
<accession>A0A9L0IUJ2</accession>
<proteinExistence type="inferred from homology"/>
<evidence type="ECO:0000313" key="6">
    <source>
        <dbReference type="Proteomes" id="UP000694387"/>
    </source>
</evidence>
<dbReference type="PANTHER" id="PTHR45715">
    <property type="entry name" value="ATPASE H+-TRANSPORTING V1 SUBUNIT E1A-RELATED"/>
    <property type="match status" value="1"/>
</dbReference>
<evidence type="ECO:0000313" key="5">
    <source>
        <dbReference type="Ensembl" id="ENSEASP00005043778.1"/>
    </source>
</evidence>
<reference evidence="5" key="2">
    <citation type="submission" date="2025-08" db="UniProtKB">
        <authorList>
            <consortium name="Ensembl"/>
        </authorList>
    </citation>
    <scope>IDENTIFICATION</scope>
</reference>
<dbReference type="Gene3D" id="3.30.2320.30">
    <property type="entry name" value="ATP synthase, E subunit, C-terminal"/>
    <property type="match status" value="1"/>
</dbReference>
<name>A0A9L0IUJ2_EQUAS</name>
<dbReference type="AlphaFoldDB" id="A0A9L0IUJ2"/>
<organism evidence="5 6">
    <name type="scientific">Equus asinus</name>
    <name type="common">Donkey</name>
    <name type="synonym">Equus africanus asinus</name>
    <dbReference type="NCBI Taxonomy" id="9793"/>
    <lineage>
        <taxon>Eukaryota</taxon>
        <taxon>Metazoa</taxon>
        <taxon>Chordata</taxon>
        <taxon>Craniata</taxon>
        <taxon>Vertebrata</taxon>
        <taxon>Euteleostomi</taxon>
        <taxon>Mammalia</taxon>
        <taxon>Eutheria</taxon>
        <taxon>Laurasiatheria</taxon>
        <taxon>Perissodactyla</taxon>
        <taxon>Equidae</taxon>
        <taxon>Equus</taxon>
    </lineage>
</organism>
<evidence type="ECO:0000256" key="2">
    <source>
        <dbReference type="ARBA" id="ARBA00022448"/>
    </source>
</evidence>
<dbReference type="Gene3D" id="6.10.250.1620">
    <property type="match status" value="1"/>
</dbReference>
<keyword evidence="2" id="KW-0813">Transport</keyword>
<sequence length="181" mass="21040">MYVTHHQQRLWFITFAMTHTFTEQEANEKAEEIDLKAKEFNDKKGLIVQTQRLKIMEYYEKKEKQIELKVLRARDDLTTDLLNEPRTIVHCRRQDFPLVKVAVQKAIPIYKITNKDDVDVQTDQEAYLPEKIPGGVAIYNGDCKVNVSNTPESQQDLIAQQMMPEVQVALFGANANRKFLN</sequence>
<reference evidence="5 6" key="1">
    <citation type="journal article" date="2020" name="Nat. Commun.">
        <title>Donkey genomes provide new insights into domestication and selection for coat color.</title>
        <authorList>
            <person name="Wang"/>
            <person name="C."/>
            <person name="Li"/>
            <person name="H."/>
            <person name="Guo"/>
            <person name="Y."/>
            <person name="Huang"/>
            <person name="J."/>
            <person name="Sun"/>
            <person name="Y."/>
            <person name="Min"/>
            <person name="J."/>
            <person name="Wang"/>
            <person name="J."/>
            <person name="Fang"/>
            <person name="X."/>
            <person name="Zhao"/>
            <person name="Z."/>
            <person name="Wang"/>
            <person name="S."/>
            <person name="Zhang"/>
            <person name="Y."/>
            <person name="Liu"/>
            <person name="Q."/>
            <person name="Jiang"/>
            <person name="Q."/>
            <person name="Wang"/>
            <person name="X."/>
            <person name="Guo"/>
            <person name="Y."/>
            <person name="Yang"/>
            <person name="C."/>
            <person name="Wang"/>
            <person name="Y."/>
            <person name="Tian"/>
            <person name="F."/>
            <person name="Zhuang"/>
            <person name="G."/>
            <person name="Fan"/>
            <person name="Y."/>
            <person name="Gao"/>
            <person name="Q."/>
            <person name="Li"/>
            <person name="Y."/>
            <person name="Ju"/>
            <person name="Z."/>
            <person name="Li"/>
            <person name="J."/>
            <person name="Li"/>
            <person name="R."/>
            <person name="Hou"/>
            <person name="M."/>
            <person name="Yang"/>
            <person name="G."/>
            <person name="Liu"/>
            <person name="G."/>
            <person name="Liu"/>
            <person name="W."/>
            <person name="Guo"/>
            <person name="J."/>
            <person name="Pan"/>
            <person name="S."/>
            <person name="Fan"/>
            <person name="G."/>
            <person name="Zhang"/>
            <person name="W."/>
            <person name="Zhang"/>
            <person name="R."/>
            <person name="Yu"/>
            <person name="J."/>
            <person name="Zhang"/>
            <person name="X."/>
            <person name="Yin"/>
            <person name="Q."/>
            <person name="Ji"/>
            <person name="C."/>
            <person name="Jin"/>
            <person name="Y."/>
            <person name="Yue"/>
            <person name="G."/>
            <person name="Liu"/>
            <person name="M."/>
            <person name="Xu"/>
            <person name="J."/>
            <person name="Liu"/>
            <person name="S."/>
            <person name="Jordana"/>
            <person name="J."/>
            <person name="Noce"/>
            <person name="A."/>
            <person name="Amills"/>
            <person name="M."/>
            <person name="Wu"/>
            <person name="D.D."/>
            <person name="Li"/>
            <person name="S."/>
            <person name="Zhou"/>
            <person name="X. and Zhong"/>
            <person name="J."/>
        </authorList>
    </citation>
    <scope>NUCLEOTIDE SEQUENCE [LARGE SCALE GENOMIC DNA]</scope>
</reference>
<dbReference type="SUPFAM" id="SSF160527">
    <property type="entry name" value="V-type ATPase subunit E-like"/>
    <property type="match status" value="1"/>
</dbReference>
<dbReference type="Ensembl" id="ENSEAST00005053336.1">
    <property type="protein sequence ID" value="ENSEASP00005043778.1"/>
    <property type="gene ID" value="ENSEASG00005029002.1"/>
</dbReference>